<dbReference type="Proteomes" id="UP001303373">
    <property type="component" value="Chromosome 6"/>
</dbReference>
<reference evidence="3 4" key="1">
    <citation type="submission" date="2023-11" db="EMBL/GenBank/DDBJ databases">
        <title>An acidophilic fungus is an integral part of prey digestion in a carnivorous sundew plant.</title>
        <authorList>
            <person name="Tsai I.J."/>
        </authorList>
    </citation>
    <scope>NUCLEOTIDE SEQUENCE [LARGE SCALE GENOMIC DNA]</scope>
    <source>
        <strain evidence="3">169a</strain>
    </source>
</reference>
<dbReference type="Pfam" id="PF13460">
    <property type="entry name" value="NAD_binding_10"/>
    <property type="match status" value="1"/>
</dbReference>
<dbReference type="InterPro" id="IPR051606">
    <property type="entry name" value="Polyketide_Oxido-like"/>
</dbReference>
<evidence type="ECO:0000256" key="1">
    <source>
        <dbReference type="ARBA" id="ARBA00038376"/>
    </source>
</evidence>
<proteinExistence type="inferred from homology"/>
<dbReference type="GO" id="GO:0042602">
    <property type="term" value="F:riboflavin reductase (NADPH) activity"/>
    <property type="evidence" value="ECO:0007669"/>
    <property type="project" value="TreeGrafter"/>
</dbReference>
<dbReference type="InterPro" id="IPR036291">
    <property type="entry name" value="NAD(P)-bd_dom_sf"/>
</dbReference>
<organism evidence="3 4">
    <name type="scientific">Acrodontium crateriforme</name>
    <dbReference type="NCBI Taxonomy" id="150365"/>
    <lineage>
        <taxon>Eukaryota</taxon>
        <taxon>Fungi</taxon>
        <taxon>Dikarya</taxon>
        <taxon>Ascomycota</taxon>
        <taxon>Pezizomycotina</taxon>
        <taxon>Dothideomycetes</taxon>
        <taxon>Dothideomycetidae</taxon>
        <taxon>Mycosphaerellales</taxon>
        <taxon>Teratosphaeriaceae</taxon>
        <taxon>Acrodontium</taxon>
    </lineage>
</organism>
<protein>
    <recommendedName>
        <fullName evidence="2">NAD(P)-binding domain-containing protein</fullName>
    </recommendedName>
</protein>
<accession>A0AAQ3M4M8</accession>
<evidence type="ECO:0000259" key="2">
    <source>
        <dbReference type="Pfam" id="PF13460"/>
    </source>
</evidence>
<keyword evidence="4" id="KW-1185">Reference proteome</keyword>
<evidence type="ECO:0000313" key="3">
    <source>
        <dbReference type="EMBL" id="WPH01549.1"/>
    </source>
</evidence>
<dbReference type="PANTHER" id="PTHR43355:SF2">
    <property type="entry name" value="FLAVIN REDUCTASE (NADPH)"/>
    <property type="match status" value="1"/>
</dbReference>
<gene>
    <name evidence="3" type="ORF">R9X50_00439600</name>
</gene>
<dbReference type="GO" id="GO:0004074">
    <property type="term" value="F:biliverdin reductase [NAD(P)H] activity"/>
    <property type="evidence" value="ECO:0007669"/>
    <property type="project" value="TreeGrafter"/>
</dbReference>
<dbReference type="InterPro" id="IPR016040">
    <property type="entry name" value="NAD(P)-bd_dom"/>
</dbReference>
<dbReference type="Gene3D" id="3.40.50.720">
    <property type="entry name" value="NAD(P)-binding Rossmann-like Domain"/>
    <property type="match status" value="1"/>
</dbReference>
<dbReference type="EMBL" id="CP138585">
    <property type="protein sequence ID" value="WPH01549.1"/>
    <property type="molecule type" value="Genomic_DNA"/>
</dbReference>
<comment type="similarity">
    <text evidence="1">Belongs to the avfA family.</text>
</comment>
<dbReference type="SUPFAM" id="SSF51735">
    <property type="entry name" value="NAD(P)-binding Rossmann-fold domains"/>
    <property type="match status" value="1"/>
</dbReference>
<dbReference type="PANTHER" id="PTHR43355">
    <property type="entry name" value="FLAVIN REDUCTASE (NADPH)"/>
    <property type="match status" value="1"/>
</dbReference>
<name>A0AAQ3M4M8_9PEZI</name>
<dbReference type="AlphaFoldDB" id="A0AAQ3M4M8"/>
<feature type="domain" description="NAD(P)-binding" evidence="2">
    <location>
        <begin position="7"/>
        <end position="209"/>
    </location>
</feature>
<sequence length="222" mass="24358">MHIFLLGANGRTGQLVTAEALKQGHIVTALIRNASTLNPRPNLNIVQGSPLNKSDIEKAFTNTPVKFDAVIDTLAATRASNSPFSKQTAPKWLMRDAIRNITPLMHEHNITRIIIMSAFGSGSSYAHASLPLKLLVNYSGMTPQFQDHTAIGAEVKAMEWLDWTLVRPPMLTDDAARPVRSFGEDGEGVRVWDSCSRESVAVFLVGLVEKRDLVRKSVVIAN</sequence>
<evidence type="ECO:0000313" key="4">
    <source>
        <dbReference type="Proteomes" id="UP001303373"/>
    </source>
</evidence>